<reference evidence="1" key="1">
    <citation type="submission" date="2022-01" db="EMBL/GenBank/DDBJ databases">
        <title>Novel bile acid biosynthetic pathways are enriched in the microbiome of centenarians.</title>
        <authorList>
            <person name="Sato Y."/>
            <person name="Atarashi K."/>
            <person name="Plichta R.D."/>
            <person name="Arai Y."/>
            <person name="Sasajima S."/>
            <person name="Kearney M.S."/>
            <person name="Suda W."/>
            <person name="Takeshita K."/>
            <person name="Sasaki T."/>
            <person name="Okamoto S."/>
            <person name="Skelly N.A."/>
            <person name="Okamura Y."/>
            <person name="Vlamakis H."/>
            <person name="Li Y."/>
            <person name="Tanoue T."/>
            <person name="Takei H."/>
            <person name="Nittono H."/>
            <person name="Narushima S."/>
            <person name="Irie J."/>
            <person name="Itoh H."/>
            <person name="Moriya K."/>
            <person name="Sugiura Y."/>
            <person name="Suematsu M."/>
            <person name="Moritoki N."/>
            <person name="Shibata S."/>
            <person name="Littman R.D."/>
            <person name="Fischbach A.M."/>
            <person name="Uwamino Y."/>
            <person name="Inoue T."/>
            <person name="Honda A."/>
            <person name="Hattori M."/>
            <person name="Murai T."/>
            <person name="Xavier J.R."/>
            <person name="Hirose N."/>
            <person name="Honda K."/>
        </authorList>
    </citation>
    <scope>NUCLEOTIDE SEQUENCE</scope>
    <source>
        <strain evidence="1">CE91-St55</strain>
    </source>
</reference>
<dbReference type="RefSeq" id="WP_118041979.1">
    <property type="nucleotide sequence ID" value="NZ_BQNJ01000001.1"/>
</dbReference>
<comment type="caution">
    <text evidence="1">The sequence shown here is derived from an EMBL/GenBank/DDBJ whole genome shotgun (WGS) entry which is preliminary data.</text>
</comment>
<sequence length="592" mass="67089">MYRNFHIATYPHAEYLYYADLDTVEEAIRYFQKRLPLTKVYLETHRGMYDIEESKMRAVKELFHRYGIETGGAIAPTLSIPGHEKNTLYDVICYQDPVYRKAFLDIVRYTASLFDEIILDDFFFTSCKCPLCIDARGDRTWAEYRTDLMLQVSRDMKAAAADVNPGCRLIIKYPNWYESYRQCGYAPDLQKDVFDFVYTGTEARNPKYDPQHVQRYLSYSSFRRITGIVPGRNLGAWIDEGGSNNHINTWVEQAAISLFAGAKELIACRDWMSFRYPTLTECPLQPVLGQQLKRIDSLLDKTGTPIGVSVYEPLEGSGEGQLINYLGMLGIPFEPSAVFREDAPVIFLTASAAADPQILTKLKSYVRNGGHAVATPAFVEAMSDRGIDEITNAQITNRRASAELFIADGYHRNQRIYCESREPVTFPVYTCSGGAWQAVSMVTEEAGFSILTEEFYGDGSFLILNIPDDYSQLYRLPEAVVAEIAAVLTRGLFVSLSAAPKYSLFVYDNQTFGLLSYRPHAGEVDISIRLEDASGIRDLETGEVFAPLTVDMHPEKRFDSAKIPEALTEQHYKVSIENGEFRFFEVLRKEHA</sequence>
<dbReference type="Proteomes" id="UP001055091">
    <property type="component" value="Unassembled WGS sequence"/>
</dbReference>
<proteinExistence type="predicted"/>
<organism evidence="1 2">
    <name type="scientific">Hungatella hathewayi</name>
    <dbReference type="NCBI Taxonomy" id="154046"/>
    <lineage>
        <taxon>Bacteria</taxon>
        <taxon>Bacillati</taxon>
        <taxon>Bacillota</taxon>
        <taxon>Clostridia</taxon>
        <taxon>Lachnospirales</taxon>
        <taxon>Lachnospiraceae</taxon>
        <taxon>Hungatella</taxon>
    </lineage>
</organism>
<gene>
    <name evidence="1" type="ORF">CE91St55_05620</name>
</gene>
<protein>
    <submittedName>
        <fullName evidence="1">Permease</fullName>
    </submittedName>
</protein>
<dbReference type="AlphaFoldDB" id="A0AA37JH32"/>
<accession>A0AA37JH32</accession>
<dbReference type="EMBL" id="BQNJ01000001">
    <property type="protein sequence ID" value="GKG98580.1"/>
    <property type="molecule type" value="Genomic_DNA"/>
</dbReference>
<evidence type="ECO:0000313" key="1">
    <source>
        <dbReference type="EMBL" id="GKG98580.1"/>
    </source>
</evidence>
<evidence type="ECO:0000313" key="2">
    <source>
        <dbReference type="Proteomes" id="UP001055091"/>
    </source>
</evidence>
<name>A0AA37JH32_9FIRM</name>